<dbReference type="AlphaFoldDB" id="A0A1L8R1T1"/>
<evidence type="ECO:0000313" key="1">
    <source>
        <dbReference type="EMBL" id="OJG13704.1"/>
    </source>
</evidence>
<dbReference type="Proteomes" id="UP000182835">
    <property type="component" value="Unassembled WGS sequence"/>
</dbReference>
<evidence type="ECO:0000313" key="2">
    <source>
        <dbReference type="Proteomes" id="UP000182835"/>
    </source>
</evidence>
<comment type="caution">
    <text evidence="1">The sequence shown here is derived from an EMBL/GenBank/DDBJ whole genome shotgun (WGS) entry which is preliminary data.</text>
</comment>
<organism evidence="1 2">
    <name type="scientific">Enterococcus canintestini</name>
    <dbReference type="NCBI Taxonomy" id="317010"/>
    <lineage>
        <taxon>Bacteria</taxon>
        <taxon>Bacillati</taxon>
        <taxon>Bacillota</taxon>
        <taxon>Bacilli</taxon>
        <taxon>Lactobacillales</taxon>
        <taxon>Enterococcaceae</taxon>
        <taxon>Enterococcus</taxon>
    </lineage>
</organism>
<gene>
    <name evidence="1" type="ORF">RU96_GL001968</name>
</gene>
<sequence length="179" mass="19013">MARLLKLFSFVGVLLLGFSVLTGVGTSVYAAETLEESEVQESFLQPETIYQDSEGNIFTNNEVIVQKGNTDPRFQTRAPSAAPISIGILWTYKNKADGKKLRDTFRKVAISDGSLGAVAGLLGVAGIATGGITAVLAAITAGIGGTVAKRFTEAADKIVAHPNSGKIYMYIDHVTYKKL</sequence>
<accession>A0A1L8R1T1</accession>
<proteinExistence type="predicted"/>
<dbReference type="RefSeq" id="WP_249024207.1">
    <property type="nucleotide sequence ID" value="NZ_JBHLVQ010000005.1"/>
</dbReference>
<dbReference type="STRING" id="317010.RU96_GL001968"/>
<name>A0A1L8R1T1_9ENTE</name>
<reference evidence="1 2" key="1">
    <citation type="submission" date="2014-12" db="EMBL/GenBank/DDBJ databases">
        <title>Draft genome sequences of 29 type strains of Enterococci.</title>
        <authorList>
            <person name="Zhong Z."/>
            <person name="Sun Z."/>
            <person name="Liu W."/>
            <person name="Zhang W."/>
            <person name="Zhang H."/>
        </authorList>
    </citation>
    <scope>NUCLEOTIDE SEQUENCE [LARGE SCALE GENOMIC DNA]</scope>
    <source>
        <strain evidence="1 2">DSM 21207</strain>
    </source>
</reference>
<protein>
    <submittedName>
        <fullName evidence="1">Uncharacterized protein</fullName>
    </submittedName>
</protein>
<dbReference type="EMBL" id="JXKG01000040">
    <property type="protein sequence ID" value="OJG13704.1"/>
    <property type="molecule type" value="Genomic_DNA"/>
</dbReference>